<reference evidence="6" key="1">
    <citation type="journal article" date="2019" name="Int. J. Syst. Evol. Microbiol.">
        <title>The Global Catalogue of Microorganisms (GCM) 10K type strain sequencing project: providing services to taxonomists for standard genome sequencing and annotation.</title>
        <authorList>
            <consortium name="The Broad Institute Genomics Platform"/>
            <consortium name="The Broad Institute Genome Sequencing Center for Infectious Disease"/>
            <person name="Wu L."/>
            <person name="Ma J."/>
        </authorList>
    </citation>
    <scope>NUCLEOTIDE SEQUENCE [LARGE SCALE GENOMIC DNA]</scope>
    <source>
        <strain evidence="6">CECT 7698</strain>
    </source>
</reference>
<dbReference type="Gene3D" id="1.10.10.60">
    <property type="entry name" value="Homeodomain-like"/>
    <property type="match status" value="2"/>
</dbReference>
<dbReference type="PANTHER" id="PTHR43130">
    <property type="entry name" value="ARAC-FAMILY TRANSCRIPTIONAL REGULATOR"/>
    <property type="match status" value="1"/>
</dbReference>
<organism evidence="5 6">
    <name type="scientific">Litchfieldella rifensis</name>
    <dbReference type="NCBI Taxonomy" id="762643"/>
    <lineage>
        <taxon>Bacteria</taxon>
        <taxon>Pseudomonadati</taxon>
        <taxon>Pseudomonadota</taxon>
        <taxon>Gammaproteobacteria</taxon>
        <taxon>Oceanospirillales</taxon>
        <taxon>Halomonadaceae</taxon>
        <taxon>Litchfieldella</taxon>
    </lineage>
</organism>
<dbReference type="InterPro" id="IPR020449">
    <property type="entry name" value="Tscrpt_reg_AraC-type_HTH"/>
</dbReference>
<dbReference type="Pfam" id="PF01965">
    <property type="entry name" value="DJ-1_PfpI"/>
    <property type="match status" value="1"/>
</dbReference>
<dbReference type="SMART" id="SM00342">
    <property type="entry name" value="HTH_ARAC"/>
    <property type="match status" value="1"/>
</dbReference>
<dbReference type="InterPro" id="IPR052158">
    <property type="entry name" value="INH-QAR"/>
</dbReference>
<keyword evidence="3" id="KW-0804">Transcription</keyword>
<dbReference type="Pfam" id="PF12833">
    <property type="entry name" value="HTH_18"/>
    <property type="match status" value="1"/>
</dbReference>
<feature type="domain" description="HTH araC/xylS-type" evidence="4">
    <location>
        <begin position="233"/>
        <end position="331"/>
    </location>
</feature>
<sequence length="341" mass="37747">MRDSWPAKHVSLVATPDIMISTLGGLHDVFNCFGALGWFDESLGRHPPLEVDIVASGNAPVSLNSGLTLPQPRSIHDVAHTDIIIVPSIMVVDGEWHTGRHPELVDWLGAMHATGAELCSACSGTLLLAETGLLDGRTATMHWAYADTFRRHFPAVALRLDKALITEGERHELVMSGAASSWHDLALYLVARHLGTAMSQAIAKFFAFDFHTDGMAPYTVFAPSFDHGDVAIERAQYWIAQNLGCPSPVEKMAAHCAISDRSFKRRFKKATGHTPIHYVQELRLNEAKCLLERTQHSIDEIAWEVGYEDPASFRRLFKRQVGITPGAHRRKFNVPSGKQLQ</sequence>
<keyword evidence="6" id="KW-1185">Reference proteome</keyword>
<protein>
    <submittedName>
        <fullName evidence="5">GlxA family transcriptional regulator</fullName>
    </submittedName>
</protein>
<dbReference type="Proteomes" id="UP001595579">
    <property type="component" value="Unassembled WGS sequence"/>
</dbReference>
<keyword evidence="1" id="KW-0805">Transcription regulation</keyword>
<dbReference type="InterPro" id="IPR018060">
    <property type="entry name" value="HTH_AraC"/>
</dbReference>
<dbReference type="InterPro" id="IPR002818">
    <property type="entry name" value="DJ-1/PfpI"/>
</dbReference>
<dbReference type="PROSITE" id="PS00041">
    <property type="entry name" value="HTH_ARAC_FAMILY_1"/>
    <property type="match status" value="1"/>
</dbReference>
<dbReference type="InterPro" id="IPR029062">
    <property type="entry name" value="Class_I_gatase-like"/>
</dbReference>
<accession>A0ABV7LRQ2</accession>
<name>A0ABV7LRQ2_9GAMM</name>
<evidence type="ECO:0000256" key="2">
    <source>
        <dbReference type="ARBA" id="ARBA00023125"/>
    </source>
</evidence>
<dbReference type="PANTHER" id="PTHR43130:SF3">
    <property type="entry name" value="HTH-TYPE TRANSCRIPTIONAL REGULATOR RV1931C"/>
    <property type="match status" value="1"/>
</dbReference>
<dbReference type="InterPro" id="IPR009057">
    <property type="entry name" value="Homeodomain-like_sf"/>
</dbReference>
<proteinExistence type="predicted"/>
<dbReference type="CDD" id="cd03138">
    <property type="entry name" value="GATase1_AraC_2"/>
    <property type="match status" value="1"/>
</dbReference>
<dbReference type="Gene3D" id="3.40.50.880">
    <property type="match status" value="1"/>
</dbReference>
<evidence type="ECO:0000256" key="1">
    <source>
        <dbReference type="ARBA" id="ARBA00023015"/>
    </source>
</evidence>
<comment type="caution">
    <text evidence="5">The sequence shown here is derived from an EMBL/GenBank/DDBJ whole genome shotgun (WGS) entry which is preliminary data.</text>
</comment>
<evidence type="ECO:0000313" key="6">
    <source>
        <dbReference type="Proteomes" id="UP001595579"/>
    </source>
</evidence>
<dbReference type="SUPFAM" id="SSF46689">
    <property type="entry name" value="Homeodomain-like"/>
    <property type="match status" value="2"/>
</dbReference>
<dbReference type="PRINTS" id="PR00032">
    <property type="entry name" value="HTHARAC"/>
</dbReference>
<dbReference type="EMBL" id="JBHRUG010000031">
    <property type="protein sequence ID" value="MFC3285057.1"/>
    <property type="molecule type" value="Genomic_DNA"/>
</dbReference>
<dbReference type="InterPro" id="IPR018062">
    <property type="entry name" value="HTH_AraC-typ_CS"/>
</dbReference>
<evidence type="ECO:0000256" key="3">
    <source>
        <dbReference type="ARBA" id="ARBA00023163"/>
    </source>
</evidence>
<dbReference type="PROSITE" id="PS01124">
    <property type="entry name" value="HTH_ARAC_FAMILY_2"/>
    <property type="match status" value="1"/>
</dbReference>
<dbReference type="RefSeq" id="WP_386775634.1">
    <property type="nucleotide sequence ID" value="NZ_JBHRUG010000031.1"/>
</dbReference>
<gene>
    <name evidence="5" type="ORF">ACFOEV_15760</name>
</gene>
<keyword evidence="2" id="KW-0238">DNA-binding</keyword>
<dbReference type="SUPFAM" id="SSF52317">
    <property type="entry name" value="Class I glutamine amidotransferase-like"/>
    <property type="match status" value="1"/>
</dbReference>
<evidence type="ECO:0000259" key="4">
    <source>
        <dbReference type="PROSITE" id="PS01124"/>
    </source>
</evidence>
<evidence type="ECO:0000313" key="5">
    <source>
        <dbReference type="EMBL" id="MFC3285057.1"/>
    </source>
</evidence>